<protein>
    <submittedName>
        <fullName evidence="2">Cytochrome c oxidase subunit 1</fullName>
    </submittedName>
</protein>
<keyword evidence="1" id="KW-0472">Membrane</keyword>
<dbReference type="Proteomes" id="UP000198888">
    <property type="component" value="Unassembled WGS sequence"/>
</dbReference>
<dbReference type="STRING" id="1073996.SAMN05444271_11250"/>
<accession>A0A2H4Q531</accession>
<keyword evidence="1" id="KW-1133">Transmembrane helix</keyword>
<dbReference type="OrthoDB" id="342717at2157"/>
<evidence type="ECO:0000313" key="2">
    <source>
        <dbReference type="EMBL" id="SEI93046.1"/>
    </source>
</evidence>
<dbReference type="InterPro" id="IPR046739">
    <property type="entry name" value="DUF6789"/>
</dbReference>
<gene>
    <name evidence="2" type="ORF">SAMN05444271_11250</name>
</gene>
<reference evidence="2 3" key="1">
    <citation type="submission" date="2016-10" db="EMBL/GenBank/DDBJ databases">
        <authorList>
            <person name="de Groot N.N."/>
        </authorList>
    </citation>
    <scope>NUCLEOTIDE SEQUENCE [LARGE SCALE GENOMIC DNA]</scope>
    <source>
        <strain evidence="2 3">DSM 22187</strain>
    </source>
</reference>
<dbReference type="AlphaFoldDB" id="A0A1H6UMW4"/>
<feature type="transmembrane region" description="Helical" evidence="1">
    <location>
        <begin position="70"/>
        <end position="90"/>
    </location>
</feature>
<dbReference type="RefSeq" id="WP_089672635.1">
    <property type="nucleotide sequence ID" value="NZ_CP024845.1"/>
</dbReference>
<evidence type="ECO:0000256" key="1">
    <source>
        <dbReference type="SAM" id="Phobius"/>
    </source>
</evidence>
<dbReference type="KEGG" id="hae:halTADL_2754"/>
<keyword evidence="1" id="KW-0812">Transmembrane</keyword>
<dbReference type="GeneID" id="35003525"/>
<feature type="transmembrane region" description="Helical" evidence="1">
    <location>
        <begin position="128"/>
        <end position="152"/>
    </location>
</feature>
<accession>A0A1H6UMW4</accession>
<name>A0A1H6UMW4_9EURY</name>
<organism evidence="2 3">
    <name type="scientific">Halohasta litchfieldiae</name>
    <dbReference type="NCBI Taxonomy" id="1073996"/>
    <lineage>
        <taxon>Archaea</taxon>
        <taxon>Methanobacteriati</taxon>
        <taxon>Methanobacteriota</taxon>
        <taxon>Stenosarchaea group</taxon>
        <taxon>Halobacteria</taxon>
        <taxon>Halobacteriales</taxon>
        <taxon>Haloferacaceae</taxon>
        <taxon>Halohasta</taxon>
    </lineage>
</organism>
<keyword evidence="3" id="KW-1185">Reference proteome</keyword>
<evidence type="ECO:0000313" key="3">
    <source>
        <dbReference type="Proteomes" id="UP000198888"/>
    </source>
</evidence>
<dbReference type="Pfam" id="PF20587">
    <property type="entry name" value="DUF6789"/>
    <property type="match status" value="1"/>
</dbReference>
<dbReference type="EMBL" id="FNYR01000012">
    <property type="protein sequence ID" value="SEI93046.1"/>
    <property type="molecule type" value="Genomic_DNA"/>
</dbReference>
<sequence>MSNESETRSSKEISRQSGQIGVREISVAGLSGLIGMAAMQPIFGVATILGVLDPVAFSGFANIVGYGLNFWGGVAIFVLGGMTVLPLLFITLGNYLPPANSVPLRGVTFGTIIWTGFVLAFYTDQSGVSLVIYLVMTLVNHWVYGAVLGTVYTRYASIAAYEV</sequence>
<proteinExistence type="predicted"/>
<feature type="transmembrane region" description="Helical" evidence="1">
    <location>
        <begin position="102"/>
        <end position="122"/>
    </location>
</feature>